<dbReference type="PROSITE" id="PS51257">
    <property type="entry name" value="PROKAR_LIPOPROTEIN"/>
    <property type="match status" value="1"/>
</dbReference>
<dbReference type="EMBL" id="JNHI01000028">
    <property type="protein sequence ID" value="KDS27760.1"/>
    <property type="molecule type" value="Genomic_DNA"/>
</dbReference>
<dbReference type="InterPro" id="IPR011050">
    <property type="entry name" value="Pectin_lyase_fold/virulence"/>
</dbReference>
<comment type="caution">
    <text evidence="3">The sequence shown here is derived from an EMBL/GenBank/DDBJ whole genome shotgun (WGS) entry which is preliminary data.</text>
</comment>
<name>A0A078QXF1_PHOVU</name>
<proteinExistence type="predicted"/>
<dbReference type="AlphaFoldDB" id="A0A078QXF1"/>
<dbReference type="SUPFAM" id="SSF51126">
    <property type="entry name" value="Pectin lyase-like"/>
    <property type="match status" value="1"/>
</dbReference>
<organism evidence="3 4">
    <name type="scientific">Phocaeicola vulgatus str. 3775 SL</name>
    <name type="common">B</name>
    <name type="synonym">iv</name>
    <dbReference type="NCBI Taxonomy" id="1339350"/>
    <lineage>
        <taxon>Bacteria</taxon>
        <taxon>Pseudomonadati</taxon>
        <taxon>Bacteroidota</taxon>
        <taxon>Bacteroidia</taxon>
        <taxon>Bacteroidales</taxon>
        <taxon>Bacteroidaceae</taxon>
        <taxon>Phocaeicola</taxon>
    </lineage>
</organism>
<dbReference type="Pfam" id="PF13229">
    <property type="entry name" value="Beta_helix"/>
    <property type="match status" value="1"/>
</dbReference>
<evidence type="ECO:0000313" key="4">
    <source>
        <dbReference type="Proteomes" id="UP000028134"/>
    </source>
</evidence>
<evidence type="ECO:0000256" key="1">
    <source>
        <dbReference type="SAM" id="SignalP"/>
    </source>
</evidence>
<dbReference type="InterPro" id="IPR012334">
    <property type="entry name" value="Pectin_lyas_fold"/>
</dbReference>
<dbReference type="SMART" id="SM00710">
    <property type="entry name" value="PbH1"/>
    <property type="match status" value="7"/>
</dbReference>
<dbReference type="RefSeq" id="WP_005841021.1">
    <property type="nucleotide sequence ID" value="NZ_JNHI01000028.1"/>
</dbReference>
<dbReference type="PATRIC" id="fig|1339350.3.peg.3283"/>
<dbReference type="InterPro" id="IPR039448">
    <property type="entry name" value="Beta_helix"/>
</dbReference>
<dbReference type="Gene3D" id="2.160.20.10">
    <property type="entry name" value="Single-stranded right-handed beta-helix, Pectin lyase-like"/>
    <property type="match status" value="1"/>
</dbReference>
<feature type="signal peptide" evidence="1">
    <location>
        <begin position="1"/>
        <end position="15"/>
    </location>
</feature>
<evidence type="ECO:0000313" key="3">
    <source>
        <dbReference type="EMBL" id="KDS27760.1"/>
    </source>
</evidence>
<accession>A0A078QXF1</accession>
<protein>
    <submittedName>
        <fullName evidence="3">Right handed beta helix region family protein</fullName>
    </submittedName>
</protein>
<dbReference type="Proteomes" id="UP000028134">
    <property type="component" value="Unassembled WGS sequence"/>
</dbReference>
<dbReference type="InterPro" id="IPR006626">
    <property type="entry name" value="PbH1"/>
</dbReference>
<gene>
    <name evidence="3" type="ORF">M097_3441</name>
</gene>
<feature type="chain" id="PRO_5012836484" evidence="1">
    <location>
        <begin position="16"/>
        <end position="504"/>
    </location>
</feature>
<keyword evidence="1" id="KW-0732">Signal</keyword>
<sequence>MRKTMILLLFSFLLAACSDSPVCYYLDATGGDDNNSGLAPDEAWKSLEKLRGVKLLPGNKVLLKRGEVFNGELEITGQGIPEDRIYIDAYGDDERKPCIVGYDTSLYAARICNSDYITMQNLEIVNTGRQPLPYRSGLKIECMDYGVSQNIVVNNVTVRDVNGSLVKEKGGGCGIYIVNGGEKKISTFNRLTIENCHILRCTRNAMIWAAYSDRQNWHPSKHTVIRGNLIEEVPGDGIVPIGCDSTLIEYNVMRDCPDMLPDTEAAAGIWPWSCDNTLVQFNEVSGHKAPWDAQGFDSDWNCRGTVIQYNYSHDNYGGLVLVCNDGTADASFNVGNLGTIVRYNVSIGDGVRPEPTRAGMFSPAVHLAGPVKDSRITRNIIHVNRKPAADIDRTMITLDSWGGYPDSTFISGNIFYAPESSRFQLTESTHNFFEGNYYLGRFEKLPEDGKACQSAEIYQKEVLAKDENGYQGLALLMDTVEVTGVKGVFVNKEAIENFFSRLEK</sequence>
<evidence type="ECO:0000259" key="2">
    <source>
        <dbReference type="Pfam" id="PF13229"/>
    </source>
</evidence>
<feature type="domain" description="Right handed beta helix" evidence="2">
    <location>
        <begin position="182"/>
        <end position="325"/>
    </location>
</feature>
<reference evidence="3 4" key="1">
    <citation type="submission" date="2014-04" db="EMBL/GenBank/DDBJ databases">
        <authorList>
            <person name="Sears C."/>
            <person name="Carroll K."/>
            <person name="Sack B.R."/>
            <person name="Qadri F."/>
            <person name="Myers L.L."/>
            <person name="Chung G.-T."/>
            <person name="Escheverria P."/>
            <person name="Fraser C.M."/>
            <person name="Sadzewicz L."/>
            <person name="Shefchek K.A."/>
            <person name="Tallon L."/>
            <person name="Das S.P."/>
            <person name="Daugherty S."/>
            <person name="Mongodin E.F."/>
        </authorList>
    </citation>
    <scope>NUCLEOTIDE SEQUENCE [LARGE SCALE GENOMIC DNA]</scope>
    <source>
        <strain evidence="4">3775 SL(B) 10 (iv)</strain>
    </source>
</reference>